<evidence type="ECO:0000313" key="3">
    <source>
        <dbReference type="Proteomes" id="UP000320404"/>
    </source>
</evidence>
<dbReference type="Proteomes" id="UP000320404">
    <property type="component" value="Unassembled WGS sequence"/>
</dbReference>
<name>A0A520S680_9GAMM</name>
<dbReference type="InterPro" id="IPR006016">
    <property type="entry name" value="UspA"/>
</dbReference>
<dbReference type="AlphaFoldDB" id="A0A520S680"/>
<dbReference type="EMBL" id="SHAH01000009">
    <property type="protein sequence ID" value="RZO77944.1"/>
    <property type="molecule type" value="Genomic_DNA"/>
</dbReference>
<dbReference type="SUPFAM" id="SSF52402">
    <property type="entry name" value="Adenine nucleotide alpha hydrolases-like"/>
    <property type="match status" value="1"/>
</dbReference>
<dbReference type="Pfam" id="PF00582">
    <property type="entry name" value="Usp"/>
    <property type="match status" value="1"/>
</dbReference>
<gene>
    <name evidence="2" type="ORF">EVA69_01325</name>
</gene>
<feature type="domain" description="UspA" evidence="1">
    <location>
        <begin position="5"/>
        <end position="53"/>
    </location>
</feature>
<organism evidence="2 3">
    <name type="scientific">OM182 bacterium</name>
    <dbReference type="NCBI Taxonomy" id="2510334"/>
    <lineage>
        <taxon>Bacteria</taxon>
        <taxon>Pseudomonadati</taxon>
        <taxon>Pseudomonadota</taxon>
        <taxon>Gammaproteobacteria</taxon>
        <taxon>OMG group</taxon>
        <taxon>OM182 clade</taxon>
    </lineage>
</organism>
<reference evidence="2 3" key="1">
    <citation type="submission" date="2019-02" db="EMBL/GenBank/DDBJ databases">
        <title>Prokaryotic population dynamics and viral predation in marine succession experiment using metagenomics: the confinement effect.</title>
        <authorList>
            <person name="Haro-Moreno J.M."/>
            <person name="Rodriguez-Valera F."/>
            <person name="Lopez-Perez M."/>
        </authorList>
    </citation>
    <scope>NUCLEOTIDE SEQUENCE [LARGE SCALE GENOMIC DNA]</scope>
    <source>
        <strain evidence="2">MED-G158</strain>
    </source>
</reference>
<evidence type="ECO:0000259" key="1">
    <source>
        <dbReference type="Pfam" id="PF00582"/>
    </source>
</evidence>
<dbReference type="Gene3D" id="3.40.50.620">
    <property type="entry name" value="HUPs"/>
    <property type="match status" value="1"/>
</dbReference>
<sequence>MSEINHILVPTDGSQGAINAAAYAGQLAKALGANIIILCAQSDDNLLASAWGAGEFYEGVPGGMKSVDEIRGVMEKQV</sequence>
<comment type="caution">
    <text evidence="2">The sequence shown here is derived from an EMBL/GenBank/DDBJ whole genome shotgun (WGS) entry which is preliminary data.</text>
</comment>
<accession>A0A520S680</accession>
<proteinExistence type="predicted"/>
<evidence type="ECO:0000313" key="2">
    <source>
        <dbReference type="EMBL" id="RZO77944.1"/>
    </source>
</evidence>
<dbReference type="InterPro" id="IPR014729">
    <property type="entry name" value="Rossmann-like_a/b/a_fold"/>
</dbReference>
<protein>
    <recommendedName>
        <fullName evidence="1">UspA domain-containing protein</fullName>
    </recommendedName>
</protein>
<feature type="non-terminal residue" evidence="2">
    <location>
        <position position="78"/>
    </location>
</feature>
<dbReference type="CDD" id="cd00293">
    <property type="entry name" value="USP-like"/>
    <property type="match status" value="1"/>
</dbReference>